<dbReference type="AlphaFoldDB" id="A0A9X0BLM7"/>
<keyword evidence="1 3" id="KW-0853">WD repeat</keyword>
<evidence type="ECO:0000259" key="4">
    <source>
        <dbReference type="PROSITE" id="PS50837"/>
    </source>
</evidence>
<reference evidence="5" key="2">
    <citation type="journal article" date="2023" name="IMA Fungus">
        <title>Comparative genomic study of the Penicillium genus elucidates a diverse pangenome and 15 lateral gene transfer events.</title>
        <authorList>
            <person name="Petersen C."/>
            <person name="Sorensen T."/>
            <person name="Nielsen M.R."/>
            <person name="Sondergaard T.E."/>
            <person name="Sorensen J.L."/>
            <person name="Fitzpatrick D.A."/>
            <person name="Frisvad J.C."/>
            <person name="Nielsen K.L."/>
        </authorList>
    </citation>
    <scope>NUCLEOTIDE SEQUENCE</scope>
    <source>
        <strain evidence="5">IBT 17660</strain>
    </source>
</reference>
<dbReference type="PANTHER" id="PTHR19879:SF9">
    <property type="entry name" value="TRANSCRIPTION INITIATION FACTOR TFIID SUBUNIT 5"/>
    <property type="match status" value="1"/>
</dbReference>
<dbReference type="PROSITE" id="PS00678">
    <property type="entry name" value="WD_REPEATS_1"/>
    <property type="match status" value="5"/>
</dbReference>
<feature type="repeat" description="WD" evidence="3">
    <location>
        <begin position="703"/>
        <end position="744"/>
    </location>
</feature>
<feature type="repeat" description="WD" evidence="3">
    <location>
        <begin position="745"/>
        <end position="786"/>
    </location>
</feature>
<dbReference type="SMART" id="SM00320">
    <property type="entry name" value="WD40"/>
    <property type="match status" value="7"/>
</dbReference>
<feature type="domain" description="NACHT" evidence="4">
    <location>
        <begin position="42"/>
        <end position="192"/>
    </location>
</feature>
<dbReference type="EMBL" id="JAPWDO010000005">
    <property type="protein sequence ID" value="KAJ5471578.1"/>
    <property type="molecule type" value="Genomic_DNA"/>
</dbReference>
<feature type="repeat" description="WD" evidence="3">
    <location>
        <begin position="577"/>
        <end position="618"/>
    </location>
</feature>
<name>A0A9X0BLM7_9EURO</name>
<feature type="repeat" description="WD" evidence="3">
    <location>
        <begin position="619"/>
        <end position="660"/>
    </location>
</feature>
<dbReference type="CDD" id="cd00200">
    <property type="entry name" value="WD40"/>
    <property type="match status" value="1"/>
</dbReference>
<feature type="repeat" description="WD" evidence="3">
    <location>
        <begin position="661"/>
        <end position="702"/>
    </location>
</feature>
<dbReference type="InterPro" id="IPR019775">
    <property type="entry name" value="WD40_repeat_CS"/>
</dbReference>
<proteinExistence type="predicted"/>
<dbReference type="PROSITE" id="PS50082">
    <property type="entry name" value="WD_REPEATS_2"/>
    <property type="match status" value="6"/>
</dbReference>
<reference evidence="5" key="1">
    <citation type="submission" date="2022-12" db="EMBL/GenBank/DDBJ databases">
        <authorList>
            <person name="Petersen C."/>
        </authorList>
    </citation>
    <scope>NUCLEOTIDE SEQUENCE</scope>
    <source>
        <strain evidence="5">IBT 17660</strain>
    </source>
</reference>
<organism evidence="5 6">
    <name type="scientific">Penicillium desertorum</name>
    <dbReference type="NCBI Taxonomy" id="1303715"/>
    <lineage>
        <taxon>Eukaryota</taxon>
        <taxon>Fungi</taxon>
        <taxon>Dikarya</taxon>
        <taxon>Ascomycota</taxon>
        <taxon>Pezizomycotina</taxon>
        <taxon>Eurotiomycetes</taxon>
        <taxon>Eurotiomycetidae</taxon>
        <taxon>Eurotiales</taxon>
        <taxon>Aspergillaceae</taxon>
        <taxon>Penicillium</taxon>
    </lineage>
</organism>
<dbReference type="InterPro" id="IPR027417">
    <property type="entry name" value="P-loop_NTPase"/>
</dbReference>
<dbReference type="InterPro" id="IPR020472">
    <property type="entry name" value="WD40_PAC1"/>
</dbReference>
<evidence type="ECO:0000256" key="3">
    <source>
        <dbReference type="PROSITE-ProRule" id="PRU00221"/>
    </source>
</evidence>
<dbReference type="InterPro" id="IPR015943">
    <property type="entry name" value="WD40/YVTN_repeat-like_dom_sf"/>
</dbReference>
<dbReference type="InterPro" id="IPR001680">
    <property type="entry name" value="WD40_rpt"/>
</dbReference>
<comment type="caution">
    <text evidence="5">The sequence shown here is derived from an EMBL/GenBank/DDBJ whole genome shotgun (WGS) entry which is preliminary data.</text>
</comment>
<dbReference type="InterPro" id="IPR056884">
    <property type="entry name" value="NPHP3-like_N"/>
</dbReference>
<evidence type="ECO:0000313" key="5">
    <source>
        <dbReference type="EMBL" id="KAJ5471578.1"/>
    </source>
</evidence>
<dbReference type="Gene3D" id="2.130.10.10">
    <property type="entry name" value="YVTN repeat-like/Quinoprotein amine dehydrogenase"/>
    <property type="match status" value="4"/>
</dbReference>
<evidence type="ECO:0000256" key="2">
    <source>
        <dbReference type="ARBA" id="ARBA00022737"/>
    </source>
</evidence>
<keyword evidence="6" id="KW-1185">Reference proteome</keyword>
<evidence type="ECO:0000313" key="6">
    <source>
        <dbReference type="Proteomes" id="UP001147760"/>
    </source>
</evidence>
<dbReference type="Pfam" id="PF00400">
    <property type="entry name" value="WD40"/>
    <property type="match status" value="7"/>
</dbReference>
<dbReference type="Gene3D" id="3.40.50.300">
    <property type="entry name" value="P-loop containing nucleotide triphosphate hydrolases"/>
    <property type="match status" value="1"/>
</dbReference>
<dbReference type="SUPFAM" id="SSF50978">
    <property type="entry name" value="WD40 repeat-like"/>
    <property type="match status" value="1"/>
</dbReference>
<dbReference type="Proteomes" id="UP001147760">
    <property type="component" value="Unassembled WGS sequence"/>
</dbReference>
<dbReference type="PANTHER" id="PTHR19879">
    <property type="entry name" value="TRANSCRIPTION INITIATION FACTOR TFIID"/>
    <property type="match status" value="1"/>
</dbReference>
<dbReference type="InterPro" id="IPR007111">
    <property type="entry name" value="NACHT_NTPase"/>
</dbReference>
<dbReference type="PRINTS" id="PR00320">
    <property type="entry name" value="GPROTEINBRPT"/>
</dbReference>
<gene>
    <name evidence="5" type="ORF">N7530_008935</name>
</gene>
<dbReference type="Pfam" id="PF24883">
    <property type="entry name" value="NPHP3_N"/>
    <property type="match status" value="1"/>
</dbReference>
<dbReference type="PROSITE" id="PS50294">
    <property type="entry name" value="WD_REPEATS_REGION"/>
    <property type="match status" value="6"/>
</dbReference>
<protein>
    <submittedName>
        <fullName evidence="5">Vegetative incompatibility protein HET-E-1</fullName>
    </submittedName>
</protein>
<evidence type="ECO:0000256" key="1">
    <source>
        <dbReference type="ARBA" id="ARBA00022574"/>
    </source>
</evidence>
<sequence>MIDPRDVKMTIHQTRGAALKKSYEWILRHYQFECWRNNNDSQVLWVKGDPGKGKTMLLCGIIDELCPTTKLADPQAKTLLSFFFCQATVPKLSNAHAVLCGLIYMLVDTQPSLLSYIRKRFKDTGEPRFGDAEAWAALCNMFLDILRDSSLDKIYIMVDALDECVQGQDKLLKFILEETKGFPHVKWIISSRNHVEQRTRLVDSQSILSLELQENADLVSGAIGAYISDRISKLESLQNDDTLQEYVQQALQEKAEGTFLWVSLVVQELEDVDSWDVRQVVDDVPKGLDDLYARMIDHIKNLAARSREYCQLVLSATTLAYRPLQLLELGAVSGLPEVIAGNAKNMETIVKKSGSFLTVRDKTIYFVHQSAKDYLFEKAALSMFPSGHAAAHHRMFTQSLHILEKTLRRDMYSLGALGTPITQAQPPKPDPLTVARYSCVYWVDHLEQSGSYKEIQDNSTVNAFLRTRCLYWLEALSLLRSVTDGIMLIQKLGVLLRGRSGAAGLKDLVQDVYRFIRYHRNAIENSPLQAYSSGLVFSPRRSMVKQRFEHERPNNIAIAPPMGDDWDAHTGACLQTLEGHDDWVNSVVFSYDNSRVASGSDDKTIRLWDAQTGALLQTLKGHDNFVTSVVFSHDSSRVASGSYDRTIKIWDTQRGTCLQTLEDHDDRITSVVFSQDGRHVASGSYDRTVKIWDALTGICLRTLAGHDHNVRSVVFSHDGSRIASGSWDRTIRIWDAHTGACPQALEGHDSEVNSVVFSPDGSCVASGSWDKTIKIWDAQTGACLQTLEGHDNTVNSVVFSPDGSRVASGSWDKTIKIWDAQTGACLQTLEGHSNWVTSVVFSHDSSRIASGSQGQGDQALGCVYRRLPADAGGP</sequence>
<dbReference type="InterPro" id="IPR036322">
    <property type="entry name" value="WD40_repeat_dom_sf"/>
</dbReference>
<dbReference type="PROSITE" id="PS50837">
    <property type="entry name" value="NACHT"/>
    <property type="match status" value="1"/>
</dbReference>
<accession>A0A9X0BLM7</accession>
<feature type="repeat" description="WD" evidence="3">
    <location>
        <begin position="787"/>
        <end position="828"/>
    </location>
</feature>
<dbReference type="OrthoDB" id="538223at2759"/>
<keyword evidence="2" id="KW-0677">Repeat</keyword>